<dbReference type="Proteomes" id="UP000215595">
    <property type="component" value="Unassembled WGS sequence"/>
</dbReference>
<name>A0A258FKK8_9CAUL</name>
<protein>
    <recommendedName>
        <fullName evidence="1">HTH araC/xylS-type domain-containing protein</fullName>
    </recommendedName>
</protein>
<evidence type="ECO:0000259" key="1">
    <source>
        <dbReference type="PROSITE" id="PS01124"/>
    </source>
</evidence>
<evidence type="ECO:0000313" key="3">
    <source>
        <dbReference type="Proteomes" id="UP000215595"/>
    </source>
</evidence>
<dbReference type="Gene3D" id="1.10.10.60">
    <property type="entry name" value="Homeodomain-like"/>
    <property type="match status" value="1"/>
</dbReference>
<proteinExistence type="predicted"/>
<comment type="caution">
    <text evidence="2">The sequence shown here is derived from an EMBL/GenBank/DDBJ whole genome shotgun (WGS) entry which is preliminary data.</text>
</comment>
<sequence length="259" mass="28731">MDDTYQEAAPPPALAPFVSRLWSYRADTPSGGVQRIVPDGCCELIVHLGTPYDAQGPDGAWHRQPAVLFAGQLTRPLALRPTGPVHVIAARFTPDGARPLLGSPLRRATDRTLDLSDRLPRPPTDLTALATWLETRRAQERWAIDPTVRAALQDQAPPDHPAARRALQRAFLDQVGVPARTLRSIRRFRAVFERAEHPDAAAGAWLRAGLDAGYFDQPQMARDFRRFLGCTATEWARQQSELARRLASQSYKTDAIVAF</sequence>
<dbReference type="EMBL" id="NCEB01000018">
    <property type="protein sequence ID" value="OYX33120.1"/>
    <property type="molecule type" value="Genomic_DNA"/>
</dbReference>
<dbReference type="AlphaFoldDB" id="A0A258FKK8"/>
<evidence type="ECO:0000313" key="2">
    <source>
        <dbReference type="EMBL" id="OYX33120.1"/>
    </source>
</evidence>
<dbReference type="InterPro" id="IPR046532">
    <property type="entry name" value="DUF6597"/>
</dbReference>
<feature type="domain" description="HTH araC/xylS-type" evidence="1">
    <location>
        <begin position="163"/>
        <end position="238"/>
    </location>
</feature>
<gene>
    <name evidence="2" type="ORF">B7Z01_09510</name>
</gene>
<reference evidence="2 3" key="1">
    <citation type="submission" date="2017-03" db="EMBL/GenBank/DDBJ databases">
        <title>Lifting the veil on microbial sulfur biogeochemistry in mining wastewaters.</title>
        <authorList>
            <person name="Kantor R.S."/>
            <person name="Colenbrander Nelson T."/>
            <person name="Marshall S."/>
            <person name="Bennett D."/>
            <person name="Apte S."/>
            <person name="Camacho D."/>
            <person name="Thomas B.C."/>
            <person name="Warren L.A."/>
            <person name="Banfield J.F."/>
        </authorList>
    </citation>
    <scope>NUCLEOTIDE SEQUENCE [LARGE SCALE GENOMIC DNA]</scope>
    <source>
        <strain evidence="2">32-69-9</strain>
    </source>
</reference>
<dbReference type="GO" id="GO:0003700">
    <property type="term" value="F:DNA-binding transcription factor activity"/>
    <property type="evidence" value="ECO:0007669"/>
    <property type="project" value="InterPro"/>
</dbReference>
<dbReference type="GO" id="GO:0043565">
    <property type="term" value="F:sequence-specific DNA binding"/>
    <property type="evidence" value="ECO:0007669"/>
    <property type="project" value="InterPro"/>
</dbReference>
<dbReference type="PROSITE" id="PS01124">
    <property type="entry name" value="HTH_ARAC_FAMILY_2"/>
    <property type="match status" value="1"/>
</dbReference>
<dbReference type="Pfam" id="PF20240">
    <property type="entry name" value="DUF6597"/>
    <property type="match status" value="1"/>
</dbReference>
<organism evidence="2 3">
    <name type="scientific">Brevundimonas subvibrioides</name>
    <dbReference type="NCBI Taxonomy" id="74313"/>
    <lineage>
        <taxon>Bacteria</taxon>
        <taxon>Pseudomonadati</taxon>
        <taxon>Pseudomonadota</taxon>
        <taxon>Alphaproteobacteria</taxon>
        <taxon>Caulobacterales</taxon>
        <taxon>Caulobacteraceae</taxon>
        <taxon>Brevundimonas</taxon>
    </lineage>
</organism>
<dbReference type="InterPro" id="IPR018060">
    <property type="entry name" value="HTH_AraC"/>
</dbReference>
<accession>A0A258FKK8</accession>